<sequence>MMSAPTVPACPRVWFITGASSGFGLLMAQKALGNGEKVVATLRKPEVLSDLRSHYTEKQLLVCKVDVTKSEDILAAFAATEKTFGRIDVVFNNAGYGIVGEVEGTDEEKARNQFETNFWGGLTVTKEAIRVFRDFNNPVGGKLFVMSSMFGIDAPPGAGFYPATKFGTVSSAVTIQKLTRFTSHGGGYRLTGQRTGPGMEHQNRGPLPWLVQDNAVVEPVHPAYAHNENLGSMQVRKLMVDLVRGDSPALQDATKLINKFWDLSNVENPPIVLHSARMPRVPLRRNGPP</sequence>
<dbReference type="InterPro" id="IPR036291">
    <property type="entry name" value="NAD(P)-bd_dom_sf"/>
</dbReference>
<keyword evidence="2" id="KW-0560">Oxidoreductase</keyword>
<comment type="similarity">
    <text evidence="1">Belongs to the short-chain dehydrogenases/reductases (SDR) family.</text>
</comment>
<dbReference type="GO" id="GO:0016491">
    <property type="term" value="F:oxidoreductase activity"/>
    <property type="evidence" value="ECO:0007669"/>
    <property type="project" value="UniProtKB-KW"/>
</dbReference>
<dbReference type="InterPro" id="IPR051911">
    <property type="entry name" value="SDR_oxidoreductase"/>
</dbReference>
<dbReference type="PANTHER" id="PTHR43976:SF16">
    <property type="entry name" value="SHORT-CHAIN DEHYDROGENASE_REDUCTASE FAMILY PROTEIN"/>
    <property type="match status" value="1"/>
</dbReference>
<dbReference type="Pfam" id="PF00106">
    <property type="entry name" value="adh_short"/>
    <property type="match status" value="1"/>
</dbReference>
<dbReference type="PANTHER" id="PTHR43976">
    <property type="entry name" value="SHORT CHAIN DEHYDROGENASE"/>
    <property type="match status" value="1"/>
</dbReference>
<gene>
    <name evidence="3" type="ORF">C8F04DRAFT_1072726</name>
</gene>
<name>A0AAD6TCT4_9AGAR</name>
<protein>
    <submittedName>
        <fullName evidence="3">NAD(P)-binding protein</fullName>
    </submittedName>
</protein>
<dbReference type="Gene3D" id="3.40.50.720">
    <property type="entry name" value="NAD(P)-binding Rossmann-like Domain"/>
    <property type="match status" value="1"/>
</dbReference>
<evidence type="ECO:0000256" key="1">
    <source>
        <dbReference type="ARBA" id="ARBA00006484"/>
    </source>
</evidence>
<dbReference type="SUPFAM" id="SSF51735">
    <property type="entry name" value="NAD(P)-binding Rossmann-fold domains"/>
    <property type="match status" value="1"/>
</dbReference>
<organism evidence="3 4">
    <name type="scientific">Mycena alexandri</name>
    <dbReference type="NCBI Taxonomy" id="1745969"/>
    <lineage>
        <taxon>Eukaryota</taxon>
        <taxon>Fungi</taxon>
        <taxon>Dikarya</taxon>
        <taxon>Basidiomycota</taxon>
        <taxon>Agaricomycotina</taxon>
        <taxon>Agaricomycetes</taxon>
        <taxon>Agaricomycetidae</taxon>
        <taxon>Agaricales</taxon>
        <taxon>Marasmiineae</taxon>
        <taxon>Mycenaceae</taxon>
        <taxon>Mycena</taxon>
    </lineage>
</organism>
<dbReference type="InterPro" id="IPR002347">
    <property type="entry name" value="SDR_fam"/>
</dbReference>
<keyword evidence="4" id="KW-1185">Reference proteome</keyword>
<dbReference type="Proteomes" id="UP001218188">
    <property type="component" value="Unassembled WGS sequence"/>
</dbReference>
<evidence type="ECO:0000313" key="4">
    <source>
        <dbReference type="Proteomes" id="UP001218188"/>
    </source>
</evidence>
<reference evidence="3" key="1">
    <citation type="submission" date="2023-03" db="EMBL/GenBank/DDBJ databases">
        <title>Massive genome expansion in bonnet fungi (Mycena s.s.) driven by repeated elements and novel gene families across ecological guilds.</title>
        <authorList>
            <consortium name="Lawrence Berkeley National Laboratory"/>
            <person name="Harder C.B."/>
            <person name="Miyauchi S."/>
            <person name="Viragh M."/>
            <person name="Kuo A."/>
            <person name="Thoen E."/>
            <person name="Andreopoulos B."/>
            <person name="Lu D."/>
            <person name="Skrede I."/>
            <person name="Drula E."/>
            <person name="Henrissat B."/>
            <person name="Morin E."/>
            <person name="Kohler A."/>
            <person name="Barry K."/>
            <person name="LaButti K."/>
            <person name="Morin E."/>
            <person name="Salamov A."/>
            <person name="Lipzen A."/>
            <person name="Mereny Z."/>
            <person name="Hegedus B."/>
            <person name="Baldrian P."/>
            <person name="Stursova M."/>
            <person name="Weitz H."/>
            <person name="Taylor A."/>
            <person name="Grigoriev I.V."/>
            <person name="Nagy L.G."/>
            <person name="Martin F."/>
            <person name="Kauserud H."/>
        </authorList>
    </citation>
    <scope>NUCLEOTIDE SEQUENCE</scope>
    <source>
        <strain evidence="3">CBHHK200</strain>
    </source>
</reference>
<accession>A0AAD6TCT4</accession>
<evidence type="ECO:0000313" key="3">
    <source>
        <dbReference type="EMBL" id="KAJ7043618.1"/>
    </source>
</evidence>
<dbReference type="EMBL" id="JARJCM010000009">
    <property type="protein sequence ID" value="KAJ7043618.1"/>
    <property type="molecule type" value="Genomic_DNA"/>
</dbReference>
<dbReference type="PRINTS" id="PR00081">
    <property type="entry name" value="GDHRDH"/>
</dbReference>
<dbReference type="AlphaFoldDB" id="A0AAD6TCT4"/>
<evidence type="ECO:0000256" key="2">
    <source>
        <dbReference type="ARBA" id="ARBA00023002"/>
    </source>
</evidence>
<comment type="caution">
    <text evidence="3">The sequence shown here is derived from an EMBL/GenBank/DDBJ whole genome shotgun (WGS) entry which is preliminary data.</text>
</comment>
<proteinExistence type="inferred from homology"/>